<dbReference type="STRING" id="1150112.SAMN04487893_1054"/>
<evidence type="ECO:0000313" key="2">
    <source>
        <dbReference type="EMBL" id="SFJ26813.1"/>
    </source>
</evidence>
<feature type="signal peptide" evidence="1">
    <location>
        <begin position="1"/>
        <end position="23"/>
    </location>
</feature>
<dbReference type="RefSeq" id="WP_090678497.1">
    <property type="nucleotide sequence ID" value="NZ_FORU01000005.1"/>
</dbReference>
<sequence length="181" mass="20690">MKKLALLSLVLLFSMCKSTVTIFAPKEVAIEEKIAEIKEENRLPEEKDVVDLPEYAQVRDDFRSVSEKSREDYLKGMKATEDNYSVVILTKGFKGENITVSNEDRSFYRGMTMSDLKSGIAKSIRVDNTKDFTLTDGFTEGSLTIESNHAKMFKFIYVMKNNADKETPFRVTFSNTLRPVR</sequence>
<keyword evidence="3" id="KW-1185">Reference proteome</keyword>
<evidence type="ECO:0008006" key="4">
    <source>
        <dbReference type="Google" id="ProtNLM"/>
    </source>
</evidence>
<dbReference type="OrthoDB" id="1376295at2"/>
<proteinExistence type="predicted"/>
<dbReference type="Proteomes" id="UP000243887">
    <property type="component" value="Unassembled WGS sequence"/>
</dbReference>
<keyword evidence="1" id="KW-0732">Signal</keyword>
<evidence type="ECO:0000313" key="3">
    <source>
        <dbReference type="Proteomes" id="UP000243887"/>
    </source>
</evidence>
<gene>
    <name evidence="2" type="ORF">SAMN04487893_1054</name>
</gene>
<reference evidence="3" key="1">
    <citation type="submission" date="2016-10" db="EMBL/GenBank/DDBJ databases">
        <authorList>
            <person name="Varghese N."/>
            <person name="Submissions S."/>
        </authorList>
    </citation>
    <scope>NUCLEOTIDE SEQUENCE [LARGE SCALE GENOMIC DNA]</scope>
    <source>
        <strain evidence="3">DSM 26542</strain>
    </source>
</reference>
<dbReference type="AlphaFoldDB" id="A0A1I3PYX5"/>
<feature type="chain" id="PRO_5017432490" description="DUF4251 domain-containing protein" evidence="1">
    <location>
        <begin position="24"/>
        <end position="181"/>
    </location>
</feature>
<name>A0A1I3PYX5_9FLAO</name>
<evidence type="ECO:0000256" key="1">
    <source>
        <dbReference type="SAM" id="SignalP"/>
    </source>
</evidence>
<accession>A0A1I3PYX5</accession>
<dbReference type="EMBL" id="FORU01000005">
    <property type="protein sequence ID" value="SFJ26813.1"/>
    <property type="molecule type" value="Genomic_DNA"/>
</dbReference>
<organism evidence="2 3">
    <name type="scientific">Myroides guanonis</name>
    <dbReference type="NCBI Taxonomy" id="1150112"/>
    <lineage>
        <taxon>Bacteria</taxon>
        <taxon>Pseudomonadati</taxon>
        <taxon>Bacteroidota</taxon>
        <taxon>Flavobacteriia</taxon>
        <taxon>Flavobacteriales</taxon>
        <taxon>Flavobacteriaceae</taxon>
        <taxon>Myroides</taxon>
    </lineage>
</organism>
<protein>
    <recommendedName>
        <fullName evidence="4">DUF4251 domain-containing protein</fullName>
    </recommendedName>
</protein>